<sequence length="57" mass="6697">MKDVIKNTGESSIFLPITQNFINKKAPHERCFSYDIDIYLFKIFNRSIDCVNLRIDA</sequence>
<name>A0A1N6FZM3_9FLAO</name>
<organism evidence="1 2">
    <name type="scientific">Chryseobacterium scophthalmum</name>
    <dbReference type="NCBI Taxonomy" id="59733"/>
    <lineage>
        <taxon>Bacteria</taxon>
        <taxon>Pseudomonadati</taxon>
        <taxon>Bacteroidota</taxon>
        <taxon>Flavobacteriia</taxon>
        <taxon>Flavobacteriales</taxon>
        <taxon>Weeksellaceae</taxon>
        <taxon>Chryseobacterium group</taxon>
        <taxon>Chryseobacterium</taxon>
    </lineage>
</organism>
<dbReference type="AlphaFoldDB" id="A0A1N6FZM3"/>
<dbReference type="EMBL" id="FSRQ01000001">
    <property type="protein sequence ID" value="SIO00786.1"/>
    <property type="molecule type" value="Genomic_DNA"/>
</dbReference>
<gene>
    <name evidence="1" type="ORF">SAMN05421769_1745</name>
</gene>
<proteinExistence type="predicted"/>
<evidence type="ECO:0000313" key="1">
    <source>
        <dbReference type="EMBL" id="SIO00786.1"/>
    </source>
</evidence>
<reference evidence="2" key="1">
    <citation type="submission" date="2016-12" db="EMBL/GenBank/DDBJ databases">
        <authorList>
            <person name="Varghese N."/>
            <person name="Submissions S."/>
        </authorList>
    </citation>
    <scope>NUCLEOTIDE SEQUENCE [LARGE SCALE GENOMIC DNA]</scope>
    <source>
        <strain evidence="2">DSM 16779</strain>
    </source>
</reference>
<evidence type="ECO:0000313" key="2">
    <source>
        <dbReference type="Proteomes" id="UP000184782"/>
    </source>
</evidence>
<accession>A0A1N6FZM3</accession>
<keyword evidence="2" id="KW-1185">Reference proteome</keyword>
<dbReference type="Proteomes" id="UP000184782">
    <property type="component" value="Unassembled WGS sequence"/>
</dbReference>
<protein>
    <submittedName>
        <fullName evidence="1">Uncharacterized protein</fullName>
    </submittedName>
</protein>